<dbReference type="PANTHER" id="PTHR48228:SF5">
    <property type="entry name" value="ALPHA-METHYLACYL-COA RACEMASE"/>
    <property type="match status" value="1"/>
</dbReference>
<dbReference type="AlphaFoldDB" id="A0A1J5QVH5"/>
<proteinExistence type="predicted"/>
<dbReference type="EMBL" id="MLJW01000429">
    <property type="protein sequence ID" value="OIQ87306.1"/>
    <property type="molecule type" value="Genomic_DNA"/>
</dbReference>
<dbReference type="InterPro" id="IPR044855">
    <property type="entry name" value="CoA-Trfase_III_dom3_sf"/>
</dbReference>
<dbReference type="InterPro" id="IPR023606">
    <property type="entry name" value="CoA-Trfase_III_dom_1_sf"/>
</dbReference>
<protein>
    <submittedName>
        <fullName evidence="1">Succinyl-CoA:(R)-benzylsuccinate CoA-transferase subunit BbsE</fullName>
        <ecNumber evidence="1">2.8.3.15</ecNumber>
    </submittedName>
</protein>
<dbReference type="Gene3D" id="3.40.50.10540">
    <property type="entry name" value="Crotonobetainyl-coa:carnitine coa-transferase, domain 1"/>
    <property type="match status" value="1"/>
</dbReference>
<name>A0A1J5QVH5_9ZZZZ</name>
<dbReference type="InterPro" id="IPR003673">
    <property type="entry name" value="CoA-Trfase_fam_III"/>
</dbReference>
<sequence>MGVLSGIRIVEIGGIGPAPFCAMLFADMGADVILVERPRRGDTFELGSHMIVNRGKRSLALDLKRPGAVEVILRLAGRADALIEGMRPGVVEDLGIGPDACLARNPHLVYGRMTGWGQHGPYSMRAGHDLNYVGVSGAAWYSGCGGGASLPPPTLVGDLGGGAMYLAVGILSALLAVRAGGPGQVIDAAIVDGSANLLNLLLSLHAAGMQPIERGKGLLDGSYWYGSYACADGLSLTVAAVEPQFHAILLAKLGLEADPDFASPYDPQHWPRLRARLGEIFRAQPRSHWLQQFGESDACVAPLLDPIEAMHDPHLAARGVFALRDGMLQAEPAPRFSANPSRAGAVPEHGEHGTAILRDLGFNAAEILALS</sequence>
<keyword evidence="1" id="KW-0808">Transferase</keyword>
<dbReference type="EC" id="2.8.3.15" evidence="1"/>
<comment type="caution">
    <text evidence="1">The sequence shown here is derived from an EMBL/GenBank/DDBJ whole genome shotgun (WGS) entry which is preliminary data.</text>
</comment>
<reference evidence="1" key="1">
    <citation type="submission" date="2016-10" db="EMBL/GenBank/DDBJ databases">
        <title>Sequence of Gallionella enrichment culture.</title>
        <authorList>
            <person name="Poehlein A."/>
            <person name="Muehling M."/>
            <person name="Daniel R."/>
        </authorList>
    </citation>
    <scope>NUCLEOTIDE SEQUENCE</scope>
</reference>
<dbReference type="PANTHER" id="PTHR48228">
    <property type="entry name" value="SUCCINYL-COA--D-CITRAMALATE COA-TRANSFERASE"/>
    <property type="match status" value="1"/>
</dbReference>
<dbReference type="Gene3D" id="3.30.1540.10">
    <property type="entry name" value="formyl-coa transferase, domain 3"/>
    <property type="match status" value="1"/>
</dbReference>
<dbReference type="GO" id="GO:0033877">
    <property type="term" value="F:succinyl-CoA:(R)-benzylsuccinate CoA-transferase activity"/>
    <property type="evidence" value="ECO:0007669"/>
    <property type="project" value="UniProtKB-EC"/>
</dbReference>
<dbReference type="Pfam" id="PF02515">
    <property type="entry name" value="CoA_transf_3"/>
    <property type="match status" value="1"/>
</dbReference>
<organism evidence="1">
    <name type="scientific">mine drainage metagenome</name>
    <dbReference type="NCBI Taxonomy" id="410659"/>
    <lineage>
        <taxon>unclassified sequences</taxon>
        <taxon>metagenomes</taxon>
        <taxon>ecological metagenomes</taxon>
    </lineage>
</organism>
<evidence type="ECO:0000313" key="1">
    <source>
        <dbReference type="EMBL" id="OIQ87306.1"/>
    </source>
</evidence>
<dbReference type="SUPFAM" id="SSF89796">
    <property type="entry name" value="CoA-transferase family III (CaiB/BaiF)"/>
    <property type="match status" value="1"/>
</dbReference>
<accession>A0A1J5QVH5</accession>
<dbReference type="InterPro" id="IPR050509">
    <property type="entry name" value="CoA-transferase_III"/>
</dbReference>
<gene>
    <name evidence="1" type="primary">bbsE_3</name>
    <name evidence="1" type="ORF">GALL_308250</name>
</gene>